<dbReference type="InterPro" id="IPR006201">
    <property type="entry name" value="Neur_channel"/>
</dbReference>
<dbReference type="PANTHER" id="PTHR18945">
    <property type="entry name" value="NEUROTRANSMITTER GATED ION CHANNEL"/>
    <property type="match status" value="1"/>
</dbReference>
<dbReference type="InterPro" id="IPR018000">
    <property type="entry name" value="Neurotransmitter_ion_chnl_CS"/>
</dbReference>
<dbReference type="Gene3D" id="1.20.58.390">
    <property type="entry name" value="Neurotransmitter-gated ion-channel transmembrane domain"/>
    <property type="match status" value="1"/>
</dbReference>
<evidence type="ECO:0000256" key="1">
    <source>
        <dbReference type="ARBA" id="ARBA00004141"/>
    </source>
</evidence>
<keyword evidence="5 11" id="KW-0812">Transmembrane</keyword>
<dbReference type="PROSITE" id="PS00236">
    <property type="entry name" value="NEUROTR_ION_CHANNEL"/>
    <property type="match status" value="1"/>
</dbReference>
<dbReference type="CDD" id="cd19049">
    <property type="entry name" value="LGIC_TM_anion"/>
    <property type="match status" value="1"/>
</dbReference>
<protein>
    <recommendedName>
        <fullName evidence="16">Neurotransmitter-gated ion-channel ligand-binding domain-containing protein</fullName>
    </recommendedName>
</protein>
<dbReference type="GO" id="GO:0005230">
    <property type="term" value="F:extracellular ligand-gated monoatomic ion channel activity"/>
    <property type="evidence" value="ECO:0007669"/>
    <property type="project" value="InterPro"/>
</dbReference>
<dbReference type="OrthoDB" id="6366994at2759"/>
<evidence type="ECO:0000313" key="14">
    <source>
        <dbReference type="EMBL" id="TRY61959.1"/>
    </source>
</evidence>
<dbReference type="InterPro" id="IPR036719">
    <property type="entry name" value="Neuro-gated_channel_TM_sf"/>
</dbReference>
<dbReference type="InterPro" id="IPR038050">
    <property type="entry name" value="Neuro_actylchol_rec"/>
</dbReference>
<evidence type="ECO:0008006" key="16">
    <source>
        <dbReference type="Google" id="ProtNLM"/>
    </source>
</evidence>
<keyword evidence="10 11" id="KW-0407">Ion channel</keyword>
<evidence type="ECO:0000256" key="2">
    <source>
        <dbReference type="ARBA" id="ARBA00004236"/>
    </source>
</evidence>
<dbReference type="Pfam" id="PF02931">
    <property type="entry name" value="Neur_chan_LBD"/>
    <property type="match status" value="1"/>
</dbReference>
<dbReference type="Proteomes" id="UP000318571">
    <property type="component" value="Chromosome 8"/>
</dbReference>
<feature type="domain" description="Neurotransmitter-gated ion-channel ligand-binding" evidence="12">
    <location>
        <begin position="78"/>
        <end position="281"/>
    </location>
</feature>
<feature type="transmembrane region" description="Helical" evidence="11">
    <location>
        <begin position="311"/>
        <end position="331"/>
    </location>
</feature>
<dbReference type="OMA" id="AMAMTIM"/>
<dbReference type="GO" id="GO:0099095">
    <property type="term" value="F:ligand-gated monoatomic anion channel activity"/>
    <property type="evidence" value="ECO:0007669"/>
    <property type="project" value="UniProtKB-ARBA"/>
</dbReference>
<reference evidence="14 15" key="1">
    <citation type="journal article" date="2018" name="Nat. Ecol. Evol.">
        <title>Genomic signatures of mitonuclear coevolution across populations of Tigriopus californicus.</title>
        <authorList>
            <person name="Barreto F.S."/>
            <person name="Watson E.T."/>
            <person name="Lima T.G."/>
            <person name="Willett C.S."/>
            <person name="Edmands S."/>
            <person name="Li W."/>
            <person name="Burton R.S."/>
        </authorList>
    </citation>
    <scope>NUCLEOTIDE SEQUENCE [LARGE SCALE GENOMIC DNA]</scope>
    <source>
        <strain evidence="14 15">San Diego</strain>
    </source>
</reference>
<organism evidence="14 15">
    <name type="scientific">Tigriopus californicus</name>
    <name type="common">Marine copepod</name>
    <dbReference type="NCBI Taxonomy" id="6832"/>
    <lineage>
        <taxon>Eukaryota</taxon>
        <taxon>Metazoa</taxon>
        <taxon>Ecdysozoa</taxon>
        <taxon>Arthropoda</taxon>
        <taxon>Crustacea</taxon>
        <taxon>Multicrustacea</taxon>
        <taxon>Hexanauplia</taxon>
        <taxon>Copepoda</taxon>
        <taxon>Harpacticoida</taxon>
        <taxon>Harpacticidae</taxon>
        <taxon>Tigriopus</taxon>
    </lineage>
</organism>
<dbReference type="GO" id="GO:0004888">
    <property type="term" value="F:transmembrane signaling receptor activity"/>
    <property type="evidence" value="ECO:0007669"/>
    <property type="project" value="InterPro"/>
</dbReference>
<evidence type="ECO:0000259" key="13">
    <source>
        <dbReference type="Pfam" id="PF02932"/>
    </source>
</evidence>
<dbReference type="SUPFAM" id="SSF63712">
    <property type="entry name" value="Nicotinic receptor ligand binding domain-like"/>
    <property type="match status" value="1"/>
</dbReference>
<evidence type="ECO:0000256" key="7">
    <source>
        <dbReference type="ARBA" id="ARBA00022989"/>
    </source>
</evidence>
<feature type="transmembrane region" description="Helical" evidence="11">
    <location>
        <begin position="282"/>
        <end position="304"/>
    </location>
</feature>
<evidence type="ECO:0000256" key="8">
    <source>
        <dbReference type="ARBA" id="ARBA00023065"/>
    </source>
</evidence>
<sequence>MALSVNRALVLILLILDAIALKAYSKYEGDPKFMKSGVKRNPQNFNIMKPKEFAEDEESSTREFVSSANPDLRLLNFDEDYDFNLLPPRKPGQPVIVNVSLNLRNVLQVNEITQIVTMEISIRMNWFDKRIRLSDHALAHMHDDEDFLTLNPRLGRHFWIPDIFIDQAKDLREPTFHVLPASLRVHRDSNIRFAARVNFDVACNMDFRNYPGDTQTCDIKFESFGYTTRQLNFNWHNSSNVNENISLAQFDLFVSMNAGYDTDYYEMAYPGLILTLVLKRKLSYHVVQTFIPSIIYLTVSWLALFVPPQSIAERLAMAMTIMLTLTAMFASERQSVPRVSYVTHLDVWMLTCVFFVFVELAEFTFVLHLAMNHKERLTPWVESTAKIVLPILFITFNIVFWYRVLSERMSHGV</sequence>
<keyword evidence="8 11" id="KW-0406">Ion transport</keyword>
<comment type="subcellular location">
    <subcellularLocation>
        <location evidence="2">Cell membrane</location>
    </subcellularLocation>
    <subcellularLocation>
        <location evidence="1">Membrane</location>
        <topology evidence="1">Multi-pass membrane protein</topology>
    </subcellularLocation>
</comment>
<dbReference type="InterPro" id="IPR036734">
    <property type="entry name" value="Neur_chan_lig-bd_sf"/>
</dbReference>
<evidence type="ECO:0000256" key="6">
    <source>
        <dbReference type="ARBA" id="ARBA00022729"/>
    </source>
</evidence>
<feature type="transmembrane region" description="Helical" evidence="11">
    <location>
        <begin position="383"/>
        <end position="404"/>
    </location>
</feature>
<keyword evidence="6 11" id="KW-0732">Signal</keyword>
<evidence type="ECO:0000256" key="5">
    <source>
        <dbReference type="ARBA" id="ARBA00022692"/>
    </source>
</evidence>
<dbReference type="AlphaFoldDB" id="A0A553N997"/>
<comment type="similarity">
    <text evidence="11">Belongs to the ligand-gated ion channel (TC 1.A.9) family.</text>
</comment>
<accession>A0A553N997</accession>
<feature type="signal peptide" evidence="11">
    <location>
        <begin position="1"/>
        <end position="25"/>
    </location>
</feature>
<dbReference type="SUPFAM" id="SSF90112">
    <property type="entry name" value="Neurotransmitter-gated ion-channel transmembrane pore"/>
    <property type="match status" value="1"/>
</dbReference>
<feature type="chain" id="PRO_5022262997" description="Neurotransmitter-gated ion-channel ligand-binding domain-containing protein" evidence="11">
    <location>
        <begin position="26"/>
        <end position="413"/>
    </location>
</feature>
<keyword evidence="9 11" id="KW-0472">Membrane</keyword>
<dbReference type="PRINTS" id="PR00252">
    <property type="entry name" value="NRIONCHANNEL"/>
</dbReference>
<dbReference type="PRINTS" id="PR00253">
    <property type="entry name" value="GABAARECEPTR"/>
</dbReference>
<dbReference type="Pfam" id="PF02932">
    <property type="entry name" value="Neur_chan_memb"/>
    <property type="match status" value="1"/>
</dbReference>
<feature type="domain" description="Neurotransmitter-gated ion-channel transmembrane" evidence="13">
    <location>
        <begin position="289"/>
        <end position="386"/>
    </location>
</feature>
<name>A0A553N997_TIGCA</name>
<evidence type="ECO:0000256" key="11">
    <source>
        <dbReference type="RuleBase" id="RU000687"/>
    </source>
</evidence>
<evidence type="ECO:0000313" key="15">
    <source>
        <dbReference type="Proteomes" id="UP000318571"/>
    </source>
</evidence>
<keyword evidence="7 11" id="KW-1133">Transmembrane helix</keyword>
<evidence type="ECO:0000259" key="12">
    <source>
        <dbReference type="Pfam" id="PF02931"/>
    </source>
</evidence>
<dbReference type="InterPro" id="IPR006202">
    <property type="entry name" value="Neur_chan_lig-bd"/>
</dbReference>
<dbReference type="GO" id="GO:0005886">
    <property type="term" value="C:plasma membrane"/>
    <property type="evidence" value="ECO:0007669"/>
    <property type="project" value="UniProtKB-SubCell"/>
</dbReference>
<dbReference type="InterPro" id="IPR006029">
    <property type="entry name" value="Neurotrans-gated_channel_TM"/>
</dbReference>
<proteinExistence type="inferred from homology"/>
<dbReference type="GO" id="GO:0005254">
    <property type="term" value="F:chloride channel activity"/>
    <property type="evidence" value="ECO:0007669"/>
    <property type="project" value="UniProtKB-ARBA"/>
</dbReference>
<dbReference type="InterPro" id="IPR006028">
    <property type="entry name" value="GABAA/Glycine_rcpt"/>
</dbReference>
<evidence type="ECO:0000256" key="3">
    <source>
        <dbReference type="ARBA" id="ARBA00022448"/>
    </source>
</evidence>
<comment type="caution">
    <text evidence="14">The sequence shown here is derived from an EMBL/GenBank/DDBJ whole genome shotgun (WGS) entry which is preliminary data.</text>
</comment>
<keyword evidence="4" id="KW-1003">Cell membrane</keyword>
<gene>
    <name evidence="14" type="ORF">TCAL_10287</name>
</gene>
<dbReference type="Gene3D" id="2.70.170.10">
    <property type="entry name" value="Neurotransmitter-gated ion-channel ligand-binding domain"/>
    <property type="match status" value="1"/>
</dbReference>
<dbReference type="STRING" id="6832.A0A553N997"/>
<dbReference type="EMBL" id="VCGU01000459">
    <property type="protein sequence ID" value="TRY61959.1"/>
    <property type="molecule type" value="Genomic_DNA"/>
</dbReference>
<evidence type="ECO:0000256" key="4">
    <source>
        <dbReference type="ARBA" id="ARBA00022475"/>
    </source>
</evidence>
<keyword evidence="3 11" id="KW-0813">Transport</keyword>
<feature type="transmembrane region" description="Helical" evidence="11">
    <location>
        <begin position="347"/>
        <end position="371"/>
    </location>
</feature>
<keyword evidence="15" id="KW-1185">Reference proteome</keyword>
<evidence type="ECO:0000256" key="9">
    <source>
        <dbReference type="ARBA" id="ARBA00023136"/>
    </source>
</evidence>
<evidence type="ECO:0000256" key="10">
    <source>
        <dbReference type="ARBA" id="ARBA00023303"/>
    </source>
</evidence>